<keyword evidence="2" id="KW-1185">Reference proteome</keyword>
<protein>
    <recommendedName>
        <fullName evidence="3">F-box domain-containing protein</fullName>
    </recommendedName>
</protein>
<gene>
    <name evidence="1" type="ORF">P5673_013211</name>
</gene>
<evidence type="ECO:0000313" key="2">
    <source>
        <dbReference type="Proteomes" id="UP001249851"/>
    </source>
</evidence>
<dbReference type="EMBL" id="JARQWQ010000025">
    <property type="protein sequence ID" value="KAK2563497.1"/>
    <property type="molecule type" value="Genomic_DNA"/>
</dbReference>
<comment type="caution">
    <text evidence="1">The sequence shown here is derived from an EMBL/GenBank/DDBJ whole genome shotgun (WGS) entry which is preliminary data.</text>
</comment>
<reference evidence="1" key="1">
    <citation type="journal article" date="2023" name="G3 (Bethesda)">
        <title>Whole genome assembly and annotation of the endangered Caribbean coral Acropora cervicornis.</title>
        <authorList>
            <person name="Selwyn J.D."/>
            <person name="Vollmer S.V."/>
        </authorList>
    </citation>
    <scope>NUCLEOTIDE SEQUENCE</scope>
    <source>
        <strain evidence="1">K2</strain>
    </source>
</reference>
<dbReference type="AlphaFoldDB" id="A0AAD9QLI4"/>
<evidence type="ECO:0000313" key="1">
    <source>
        <dbReference type="EMBL" id="KAK2563497.1"/>
    </source>
</evidence>
<dbReference type="Proteomes" id="UP001249851">
    <property type="component" value="Unassembled WGS sequence"/>
</dbReference>
<name>A0AAD9QLI4_ACRCE</name>
<evidence type="ECO:0008006" key="3">
    <source>
        <dbReference type="Google" id="ProtNLM"/>
    </source>
</evidence>
<proteinExistence type="predicted"/>
<reference evidence="1" key="2">
    <citation type="journal article" date="2023" name="Science">
        <title>Genomic signatures of disease resistance in endangered staghorn corals.</title>
        <authorList>
            <person name="Vollmer S.V."/>
            <person name="Selwyn J.D."/>
            <person name="Despard B.A."/>
            <person name="Roesel C.L."/>
        </authorList>
    </citation>
    <scope>NUCLEOTIDE SEQUENCE</scope>
    <source>
        <strain evidence="1">K2</strain>
    </source>
</reference>
<accession>A0AAD9QLI4</accession>
<sequence>MASILSFTDDCLLRILSFFDDPFVFHCFILTCQRFYHVSKNANSVLQLKLLKSKAENYVKRYIVGEGNSYDKYRSFVNLLHRLSHLSTSKRLLTYDKVVDAWQRCGPVVAKLLTWFRGAESSREEGEPRATCYTESRKFSLQLPSCAKKMVIETTHFGDYGHNYDRELTIRVSCEDLKAKSERFSKHHPEDYMYMAEKEVSRVAESMKGVIEVLRKELGDTVPPINGRFFIWFCFFFPNGSSLDEEQRLRFKDESRNTKPTTALVMSAIHQFHKNLESENSVQKMLSEWEAGEQRDSTYGKVLVETFHLLALRSEARVFDALQKDVEQFYNIANDYSFEVLPKQLVLQLILRTSLVTSDFNAGSIADKYVQSKVQFKCIGGNSIQVFGGMRGDGASYPTWFEVHLKFTLPDGKVIKLEAEEKPLEIEKLSPVTELVKNSISHGIPEELIPKIGNLFIAVYFLAALGFVAEEPFIERYDKLLSYESEKEEESD</sequence>
<organism evidence="1 2">
    <name type="scientific">Acropora cervicornis</name>
    <name type="common">Staghorn coral</name>
    <dbReference type="NCBI Taxonomy" id="6130"/>
    <lineage>
        <taxon>Eukaryota</taxon>
        <taxon>Metazoa</taxon>
        <taxon>Cnidaria</taxon>
        <taxon>Anthozoa</taxon>
        <taxon>Hexacorallia</taxon>
        <taxon>Scleractinia</taxon>
        <taxon>Astrocoeniina</taxon>
        <taxon>Acroporidae</taxon>
        <taxon>Acropora</taxon>
    </lineage>
</organism>